<evidence type="ECO:0000313" key="3">
    <source>
        <dbReference type="Proteomes" id="UP000649328"/>
    </source>
</evidence>
<name>A0A8H7LCU5_9ASCO</name>
<evidence type="ECO:0000313" key="2">
    <source>
        <dbReference type="EMBL" id="KAF8005411.1"/>
    </source>
</evidence>
<protein>
    <submittedName>
        <fullName evidence="2">Uncharacterized protein</fullName>
    </submittedName>
</protein>
<sequence length="117" mass="12876">MPFHAIPSYSTPVHGRPGQPVPAQAMLQMYYGPPPQGYFPPPQQAYGYQHPSMMYQAPAGAFQPPPDQQRPMQPIKAKPLTSELAMMNMPPANAFKKNSRPNKANLRAALNQGTFGI</sequence>
<dbReference type="EMBL" id="JACBPP010000001">
    <property type="protein sequence ID" value="KAF8005411.1"/>
    <property type="molecule type" value="Genomic_DNA"/>
</dbReference>
<gene>
    <name evidence="2" type="ORF">HF325_000868</name>
</gene>
<dbReference type="AlphaFoldDB" id="A0A8H7LCU5"/>
<keyword evidence="3" id="KW-1185">Reference proteome</keyword>
<evidence type="ECO:0000256" key="1">
    <source>
        <dbReference type="SAM" id="MobiDB-lite"/>
    </source>
</evidence>
<organism evidence="2 3">
    <name type="scientific">Metschnikowia pulcherrima</name>
    <dbReference type="NCBI Taxonomy" id="27326"/>
    <lineage>
        <taxon>Eukaryota</taxon>
        <taxon>Fungi</taxon>
        <taxon>Dikarya</taxon>
        <taxon>Ascomycota</taxon>
        <taxon>Saccharomycotina</taxon>
        <taxon>Pichiomycetes</taxon>
        <taxon>Metschnikowiaceae</taxon>
        <taxon>Metschnikowia</taxon>
    </lineage>
</organism>
<dbReference type="OrthoDB" id="10662085at2759"/>
<reference evidence="2" key="1">
    <citation type="submission" date="2020-10" db="EMBL/GenBank/DDBJ databases">
        <title>The Whole-Genome Sequence of Metschnikowia persimmonesis, a Novel Endophytic Yeast Species Isolated from Medicinal Plant Diospyros kaki Thumb.</title>
        <authorList>
            <person name="Rahmat E."/>
            <person name="Kang Y."/>
        </authorList>
    </citation>
    <scope>NUCLEOTIDE SEQUENCE</scope>
    <source>
        <strain evidence="2">KIOM G15050</strain>
    </source>
</reference>
<feature type="region of interest" description="Disordered" evidence="1">
    <location>
        <begin position="1"/>
        <end position="20"/>
    </location>
</feature>
<comment type="caution">
    <text evidence="2">The sequence shown here is derived from an EMBL/GenBank/DDBJ whole genome shotgun (WGS) entry which is preliminary data.</text>
</comment>
<dbReference type="Proteomes" id="UP000649328">
    <property type="component" value="Unassembled WGS sequence"/>
</dbReference>
<accession>A0A8H7LCU5</accession>
<proteinExistence type="predicted"/>